<feature type="region of interest" description="Disordered" evidence="8">
    <location>
        <begin position="11"/>
        <end position="85"/>
    </location>
</feature>
<keyword evidence="11" id="KW-1185">Reference proteome</keyword>
<organism evidence="10 11">
    <name type="scientific">Coccomyxa viridis</name>
    <dbReference type="NCBI Taxonomy" id="1274662"/>
    <lineage>
        <taxon>Eukaryota</taxon>
        <taxon>Viridiplantae</taxon>
        <taxon>Chlorophyta</taxon>
        <taxon>core chlorophytes</taxon>
        <taxon>Trebouxiophyceae</taxon>
        <taxon>Trebouxiophyceae incertae sedis</taxon>
        <taxon>Coccomyxaceae</taxon>
        <taxon>Coccomyxa</taxon>
    </lineage>
</organism>
<feature type="region of interest" description="Disordered" evidence="8">
    <location>
        <begin position="321"/>
        <end position="360"/>
    </location>
</feature>
<feature type="compositionally biased region" description="Low complexity" evidence="8">
    <location>
        <begin position="378"/>
        <end position="393"/>
    </location>
</feature>
<comment type="function">
    <text evidence="7">Plays an important role in the control of DNA replication and the maintenance of replication fork stability.</text>
</comment>
<dbReference type="GO" id="GO:0003677">
    <property type="term" value="F:DNA binding"/>
    <property type="evidence" value="ECO:0007669"/>
    <property type="project" value="TreeGrafter"/>
</dbReference>
<dbReference type="Gene3D" id="4.10.60.10">
    <property type="entry name" value="Zinc finger, CCHC-type"/>
    <property type="match status" value="2"/>
</dbReference>
<reference evidence="10 11" key="1">
    <citation type="submission" date="2023-10" db="EMBL/GenBank/DDBJ databases">
        <authorList>
            <person name="Maclean D."/>
            <person name="Macfadyen A."/>
        </authorList>
    </citation>
    <scope>NUCLEOTIDE SEQUENCE [LARGE SCALE GENOMIC DNA]</scope>
</reference>
<feature type="compositionally biased region" description="Polar residues" evidence="8">
    <location>
        <begin position="511"/>
        <end position="526"/>
    </location>
</feature>
<evidence type="ECO:0000256" key="2">
    <source>
        <dbReference type="ARBA" id="ARBA00006075"/>
    </source>
</evidence>
<dbReference type="SUPFAM" id="SSF57756">
    <property type="entry name" value="Retrovirus zinc finger-like domains"/>
    <property type="match status" value="2"/>
</dbReference>
<accession>A0AAV1IDG4</accession>
<keyword evidence="6" id="KW-0862">Zinc</keyword>
<dbReference type="AlphaFoldDB" id="A0AAV1IDG4"/>
<feature type="region of interest" description="Disordered" evidence="8">
    <location>
        <begin position="101"/>
        <end position="135"/>
    </location>
</feature>
<protein>
    <recommendedName>
        <fullName evidence="9">CCHC-type domain-containing protein</fullName>
    </recommendedName>
</protein>
<dbReference type="SMART" id="SM00343">
    <property type="entry name" value="ZnF_C2HC"/>
    <property type="match status" value="2"/>
</dbReference>
<sequence length="587" mass="62712">MAEGVKCFKCGQTGHWSRDCTKAPSEWLSRPQAPAAADARAPRPSSTPQRIDTAPRADMAGPSGSQRAASQTPAAARSGTQGRGQGCYKCGKTGHWARDCTAPPSEQLPQSFDAAENQAPSNIDPPASEGIKKAASKRKRKIKIRFAELKERDALSDVFCNFPERFAKQFKGKGHEVSDLRRLLEMYRLWQRKHFPLHGFDEALDQIADIGRTNQLKVEMREMRQGVLKTLTDGQKEKVREQLQQEEHALFEDAGPSAAANEPAAAPAVDAADWDEDDELLAMQQEAWEQEAEAAPMDMLDGQAPGPSALQASPAAQLRVATASQDADDEELLALAMEDDQPRASQPQPPSSSAQHVVTASQIVDDEELLALAMENDQPLAQPAHVQPAPVQQEEQAGLSQTADDEELLAIAMDDDPPQALQPAQPAAPAAPAHAPTQQQQDGEEQLALAMEGDLAVAAAPDQAQAPAAKDGPAQPSLGRLARLQQPAAVNNADDEGLLALCETAEGGTAPGQQALQGPASKQSAAQHDPEEPLTQRETGSKAPALLQQSSRLQAATEPESSQDEDEDDAGPMVFTRVKRPAEAVAS</sequence>
<keyword evidence="5 7" id="KW-0131">Cell cycle</keyword>
<evidence type="ECO:0000256" key="5">
    <source>
        <dbReference type="ARBA" id="ARBA00023306"/>
    </source>
</evidence>
<dbReference type="InterPro" id="IPR036875">
    <property type="entry name" value="Znf_CCHC_sf"/>
</dbReference>
<feature type="domain" description="CCHC-type" evidence="9">
    <location>
        <begin position="6"/>
        <end position="22"/>
    </location>
</feature>
<feature type="compositionally biased region" description="Acidic residues" evidence="8">
    <location>
        <begin position="561"/>
        <end position="570"/>
    </location>
</feature>
<gene>
    <name evidence="10" type="ORF">CVIRNUC_007494</name>
</gene>
<evidence type="ECO:0000256" key="1">
    <source>
        <dbReference type="ARBA" id="ARBA00004123"/>
    </source>
</evidence>
<dbReference type="InterPro" id="IPR012923">
    <property type="entry name" value="Csm3"/>
</dbReference>
<keyword evidence="3 7" id="KW-0227">DNA damage</keyword>
<comment type="subcellular location">
    <subcellularLocation>
        <location evidence="1 7">Nucleus</location>
    </subcellularLocation>
</comment>
<dbReference type="PANTHER" id="PTHR13220">
    <property type="entry name" value="TIMELESS INTERACTING-RELATED"/>
    <property type="match status" value="1"/>
</dbReference>
<dbReference type="PROSITE" id="PS50158">
    <property type="entry name" value="ZF_CCHC"/>
    <property type="match status" value="2"/>
</dbReference>
<evidence type="ECO:0000259" key="9">
    <source>
        <dbReference type="PROSITE" id="PS50158"/>
    </source>
</evidence>
<dbReference type="Pfam" id="PF00098">
    <property type="entry name" value="zf-CCHC"/>
    <property type="match status" value="2"/>
</dbReference>
<feature type="region of interest" description="Disordered" evidence="8">
    <location>
        <begin position="374"/>
        <end position="489"/>
    </location>
</feature>
<dbReference type="GO" id="GO:0031298">
    <property type="term" value="C:replication fork protection complex"/>
    <property type="evidence" value="ECO:0007669"/>
    <property type="project" value="TreeGrafter"/>
</dbReference>
<keyword evidence="4 7" id="KW-0539">Nucleus</keyword>
<dbReference type="GO" id="GO:0000076">
    <property type="term" value="P:DNA replication checkpoint signaling"/>
    <property type="evidence" value="ECO:0007669"/>
    <property type="project" value="UniProtKB-UniRule"/>
</dbReference>
<feature type="compositionally biased region" description="Low complexity" evidence="8">
    <location>
        <begin position="418"/>
        <end position="441"/>
    </location>
</feature>
<evidence type="ECO:0000313" key="11">
    <source>
        <dbReference type="Proteomes" id="UP001314263"/>
    </source>
</evidence>
<dbReference type="InterPro" id="IPR040038">
    <property type="entry name" value="TIPIN/Csm3/Swi3"/>
</dbReference>
<feature type="region of interest" description="Disordered" evidence="8">
    <location>
        <begin position="502"/>
        <end position="587"/>
    </location>
</feature>
<feature type="domain" description="CCHC-type" evidence="9">
    <location>
        <begin position="87"/>
        <end position="100"/>
    </location>
</feature>
<feature type="compositionally biased region" description="Low complexity" evidence="8">
    <location>
        <begin position="343"/>
        <end position="355"/>
    </location>
</feature>
<dbReference type="InterPro" id="IPR001878">
    <property type="entry name" value="Znf_CCHC"/>
</dbReference>
<evidence type="ECO:0000313" key="10">
    <source>
        <dbReference type="EMBL" id="CAK0784290.1"/>
    </source>
</evidence>
<evidence type="ECO:0000256" key="7">
    <source>
        <dbReference type="RuleBase" id="RU366049"/>
    </source>
</evidence>
<dbReference type="Pfam" id="PF07962">
    <property type="entry name" value="Swi3"/>
    <property type="match status" value="1"/>
</dbReference>
<dbReference type="GO" id="GO:0006974">
    <property type="term" value="P:DNA damage response"/>
    <property type="evidence" value="ECO:0007669"/>
    <property type="project" value="UniProtKB-KW"/>
</dbReference>
<keyword evidence="6" id="KW-0479">Metal-binding</keyword>
<evidence type="ECO:0000256" key="3">
    <source>
        <dbReference type="ARBA" id="ARBA00022763"/>
    </source>
</evidence>
<feature type="compositionally biased region" description="Low complexity" evidence="8">
    <location>
        <begin position="454"/>
        <end position="476"/>
    </location>
</feature>
<dbReference type="Proteomes" id="UP001314263">
    <property type="component" value="Unassembled WGS sequence"/>
</dbReference>
<proteinExistence type="inferred from homology"/>
<keyword evidence="6" id="KW-0863">Zinc-finger</keyword>
<comment type="similarity">
    <text evidence="2 7">Belongs to the CSM3 family.</text>
</comment>
<dbReference type="PANTHER" id="PTHR13220:SF11">
    <property type="entry name" value="TIMELESS-INTERACTING PROTEIN"/>
    <property type="match status" value="1"/>
</dbReference>
<name>A0AAV1IDG4_9CHLO</name>
<dbReference type="GO" id="GO:0043111">
    <property type="term" value="P:replication fork arrest"/>
    <property type="evidence" value="ECO:0007669"/>
    <property type="project" value="TreeGrafter"/>
</dbReference>
<dbReference type="EMBL" id="CAUYUE010000010">
    <property type="protein sequence ID" value="CAK0784290.1"/>
    <property type="molecule type" value="Genomic_DNA"/>
</dbReference>
<feature type="compositionally biased region" description="Low complexity" evidence="8">
    <location>
        <begin position="29"/>
        <end position="48"/>
    </location>
</feature>
<feature type="compositionally biased region" description="Polar residues" evidence="8">
    <location>
        <begin position="63"/>
        <end position="73"/>
    </location>
</feature>
<evidence type="ECO:0000256" key="8">
    <source>
        <dbReference type="SAM" id="MobiDB-lite"/>
    </source>
</evidence>
<evidence type="ECO:0000256" key="4">
    <source>
        <dbReference type="ARBA" id="ARBA00023242"/>
    </source>
</evidence>
<dbReference type="GO" id="GO:0031297">
    <property type="term" value="P:replication fork processing"/>
    <property type="evidence" value="ECO:0007669"/>
    <property type="project" value="UniProtKB-UniRule"/>
</dbReference>
<comment type="caution">
    <text evidence="10">The sequence shown here is derived from an EMBL/GenBank/DDBJ whole genome shotgun (WGS) entry which is preliminary data.</text>
</comment>
<dbReference type="GO" id="GO:0008270">
    <property type="term" value="F:zinc ion binding"/>
    <property type="evidence" value="ECO:0007669"/>
    <property type="project" value="UniProtKB-KW"/>
</dbReference>
<evidence type="ECO:0000256" key="6">
    <source>
        <dbReference type="PROSITE-ProRule" id="PRU00047"/>
    </source>
</evidence>
<feature type="compositionally biased region" description="Acidic residues" evidence="8">
    <location>
        <begin position="403"/>
        <end position="417"/>
    </location>
</feature>